<evidence type="ECO:0000256" key="2">
    <source>
        <dbReference type="ARBA" id="ARBA00004496"/>
    </source>
</evidence>
<keyword evidence="9 15" id="KW-0808">Transferase</keyword>
<feature type="domain" description="tRNA methyltransferase TRMD/TRM10-type" evidence="18">
    <location>
        <begin position="1"/>
        <end position="224"/>
    </location>
</feature>
<dbReference type="GO" id="GO:0052906">
    <property type="term" value="F:tRNA (guanine(37)-N1)-methyltransferase activity"/>
    <property type="evidence" value="ECO:0007669"/>
    <property type="project" value="UniProtKB-UniRule"/>
</dbReference>
<dbReference type="PANTHER" id="PTHR46417">
    <property type="entry name" value="TRNA (GUANINE-N(1)-)-METHYLTRANSFERASE"/>
    <property type="match status" value="1"/>
</dbReference>
<keyword evidence="20" id="KW-1185">Reference proteome</keyword>
<evidence type="ECO:0000256" key="7">
    <source>
        <dbReference type="ARBA" id="ARBA00022490"/>
    </source>
</evidence>
<evidence type="ECO:0000256" key="13">
    <source>
        <dbReference type="ARBA" id="ARBA00033392"/>
    </source>
</evidence>
<comment type="similarity">
    <text evidence="3 15 17">Belongs to the RNA methyltransferase TrmD family.</text>
</comment>
<dbReference type="Gene3D" id="1.10.1270.20">
    <property type="entry name" value="tRNA(m1g37)methyltransferase, domain 2"/>
    <property type="match status" value="1"/>
</dbReference>
<dbReference type="HAMAP" id="MF_00605">
    <property type="entry name" value="TrmD"/>
    <property type="match status" value="1"/>
</dbReference>
<dbReference type="InterPro" id="IPR023148">
    <property type="entry name" value="tRNA_m1G_MeTrfase_C_sf"/>
</dbReference>
<dbReference type="GO" id="GO:0002939">
    <property type="term" value="P:tRNA N1-guanine methylation"/>
    <property type="evidence" value="ECO:0007669"/>
    <property type="project" value="TreeGrafter"/>
</dbReference>
<evidence type="ECO:0000256" key="14">
    <source>
        <dbReference type="ARBA" id="ARBA00047783"/>
    </source>
</evidence>
<evidence type="ECO:0000256" key="4">
    <source>
        <dbReference type="ARBA" id="ARBA00011738"/>
    </source>
</evidence>
<dbReference type="InterPro" id="IPR002649">
    <property type="entry name" value="tRNA_m1G_MeTrfase_TrmD"/>
</dbReference>
<dbReference type="Pfam" id="PF01746">
    <property type="entry name" value="tRNA_m1G_MT"/>
    <property type="match status" value="1"/>
</dbReference>
<evidence type="ECO:0000256" key="8">
    <source>
        <dbReference type="ARBA" id="ARBA00022603"/>
    </source>
</evidence>
<dbReference type="AlphaFoldDB" id="A0A3L9Z0M5"/>
<comment type="function">
    <text evidence="1 15 17">Specifically methylates guanosine-37 in various tRNAs.</text>
</comment>
<dbReference type="PANTHER" id="PTHR46417:SF1">
    <property type="entry name" value="TRNA (GUANINE-N(1)-)-METHYLTRANSFERASE"/>
    <property type="match status" value="1"/>
</dbReference>
<keyword evidence="11 15" id="KW-0819">tRNA processing</keyword>
<reference evidence="19 20" key="1">
    <citation type="submission" date="2018-10" db="EMBL/GenBank/DDBJ databases">
        <title>Genomic Encyclopedia of Archaeal and Bacterial Type Strains, Phase II (KMG-II): from individual species to whole genera.</title>
        <authorList>
            <person name="Goeker M."/>
        </authorList>
    </citation>
    <scope>NUCLEOTIDE SEQUENCE [LARGE SCALE GENOMIC DNA]</scope>
    <source>
        <strain evidence="19 20">DSM 23424</strain>
    </source>
</reference>
<keyword evidence="10 15" id="KW-0949">S-adenosyl-L-methionine</keyword>
<comment type="caution">
    <text evidence="19">The sequence shown here is derived from an EMBL/GenBank/DDBJ whole genome shotgun (WGS) entry which is preliminary data.</text>
</comment>
<dbReference type="InterPro" id="IPR029028">
    <property type="entry name" value="Alpha/beta_knot_MTases"/>
</dbReference>
<protein>
    <recommendedName>
        <fullName evidence="6 15">tRNA (guanine-N(1)-)-methyltransferase</fullName>
        <ecNumber evidence="5 15">2.1.1.228</ecNumber>
    </recommendedName>
    <alternativeName>
        <fullName evidence="12 15">M1G-methyltransferase</fullName>
    </alternativeName>
    <alternativeName>
        <fullName evidence="13 15">tRNA [GM37] methyltransferase</fullName>
    </alternativeName>
</protein>
<evidence type="ECO:0000256" key="9">
    <source>
        <dbReference type="ARBA" id="ARBA00022679"/>
    </source>
</evidence>
<dbReference type="InterPro" id="IPR029026">
    <property type="entry name" value="tRNA_m1G_MTases_N"/>
</dbReference>
<feature type="binding site" evidence="15 16">
    <location>
        <begin position="132"/>
        <end position="137"/>
    </location>
    <ligand>
        <name>S-adenosyl-L-methionine</name>
        <dbReference type="ChEBI" id="CHEBI:59789"/>
    </ligand>
</feature>
<keyword evidence="7 15" id="KW-0963">Cytoplasm</keyword>
<dbReference type="FunFam" id="3.40.1280.10:FF:000001">
    <property type="entry name" value="tRNA (guanine-N(1)-)-methyltransferase"/>
    <property type="match status" value="1"/>
</dbReference>
<evidence type="ECO:0000256" key="15">
    <source>
        <dbReference type="HAMAP-Rule" id="MF_00605"/>
    </source>
</evidence>
<evidence type="ECO:0000256" key="5">
    <source>
        <dbReference type="ARBA" id="ARBA00012807"/>
    </source>
</evidence>
<dbReference type="OrthoDB" id="9807416at2"/>
<dbReference type="NCBIfam" id="NF000648">
    <property type="entry name" value="PRK00026.1"/>
    <property type="match status" value="1"/>
</dbReference>
<dbReference type="CDD" id="cd18080">
    <property type="entry name" value="TrmD-like"/>
    <property type="match status" value="1"/>
</dbReference>
<evidence type="ECO:0000256" key="11">
    <source>
        <dbReference type="ARBA" id="ARBA00022694"/>
    </source>
</evidence>
<feature type="binding site" evidence="15 16">
    <location>
        <position position="112"/>
    </location>
    <ligand>
        <name>S-adenosyl-L-methionine</name>
        <dbReference type="ChEBI" id="CHEBI:59789"/>
    </ligand>
</feature>
<dbReference type="EMBL" id="REFC01000012">
    <property type="protein sequence ID" value="RMA64929.1"/>
    <property type="molecule type" value="Genomic_DNA"/>
</dbReference>
<dbReference type="Gene3D" id="3.40.1280.10">
    <property type="match status" value="1"/>
</dbReference>
<name>A0A3L9Z0M5_9FLAO</name>
<evidence type="ECO:0000259" key="18">
    <source>
        <dbReference type="Pfam" id="PF01746"/>
    </source>
</evidence>
<sequence>MRIDIITVLPELLTSPFEASILKRAIEKGLVSVHMHNLRDFSTNNYNQIDDYQFGGGAGMVMMIEPIDKCISKLKSERDYDEVIYMTPDGETLNQSIANQVSLQENIIILCGHYKGVDQRVRDHFITREISVGDYVLSGGELGAGILCDAVIRLIPGVLGNETSALTDSFQDDLLAPPIYTRPSEYKGWKVPEILLSGHTANIEEWREKEAYKRTEARRPDLLEE</sequence>
<evidence type="ECO:0000256" key="10">
    <source>
        <dbReference type="ARBA" id="ARBA00022691"/>
    </source>
</evidence>
<evidence type="ECO:0000313" key="20">
    <source>
        <dbReference type="Proteomes" id="UP000271339"/>
    </source>
</evidence>
<accession>A0A3L9Z0M5</accession>
<dbReference type="PIRSF" id="PIRSF000386">
    <property type="entry name" value="tRNA_mtase"/>
    <property type="match status" value="1"/>
</dbReference>
<proteinExistence type="inferred from homology"/>
<dbReference type="Proteomes" id="UP000271339">
    <property type="component" value="Unassembled WGS sequence"/>
</dbReference>
<evidence type="ECO:0000256" key="6">
    <source>
        <dbReference type="ARBA" id="ARBA00014679"/>
    </source>
</evidence>
<evidence type="ECO:0000256" key="16">
    <source>
        <dbReference type="PIRSR" id="PIRSR000386-1"/>
    </source>
</evidence>
<dbReference type="GO" id="GO:0005829">
    <property type="term" value="C:cytosol"/>
    <property type="evidence" value="ECO:0007669"/>
    <property type="project" value="TreeGrafter"/>
</dbReference>
<keyword evidence="8 15" id="KW-0489">Methyltransferase</keyword>
<comment type="subcellular location">
    <subcellularLocation>
        <location evidence="2 15 17">Cytoplasm</location>
    </subcellularLocation>
</comment>
<dbReference type="SUPFAM" id="SSF75217">
    <property type="entry name" value="alpha/beta knot"/>
    <property type="match status" value="1"/>
</dbReference>
<dbReference type="EC" id="2.1.1.228" evidence="5 15"/>
<evidence type="ECO:0000256" key="17">
    <source>
        <dbReference type="RuleBase" id="RU003464"/>
    </source>
</evidence>
<evidence type="ECO:0000256" key="12">
    <source>
        <dbReference type="ARBA" id="ARBA00029736"/>
    </source>
</evidence>
<evidence type="ECO:0000256" key="3">
    <source>
        <dbReference type="ARBA" id="ARBA00007630"/>
    </source>
</evidence>
<gene>
    <name evidence="15" type="primary">trmD</name>
    <name evidence="19" type="ORF">BXY75_1814</name>
</gene>
<dbReference type="NCBIfam" id="TIGR00088">
    <property type="entry name" value="trmD"/>
    <property type="match status" value="1"/>
</dbReference>
<dbReference type="RefSeq" id="WP_121907342.1">
    <property type="nucleotide sequence ID" value="NZ_REFC01000012.1"/>
</dbReference>
<comment type="catalytic activity">
    <reaction evidence="14 15 17">
        <text>guanosine(37) in tRNA + S-adenosyl-L-methionine = N(1)-methylguanosine(37) in tRNA + S-adenosyl-L-homocysteine + H(+)</text>
        <dbReference type="Rhea" id="RHEA:36899"/>
        <dbReference type="Rhea" id="RHEA-COMP:10145"/>
        <dbReference type="Rhea" id="RHEA-COMP:10147"/>
        <dbReference type="ChEBI" id="CHEBI:15378"/>
        <dbReference type="ChEBI" id="CHEBI:57856"/>
        <dbReference type="ChEBI" id="CHEBI:59789"/>
        <dbReference type="ChEBI" id="CHEBI:73542"/>
        <dbReference type="ChEBI" id="CHEBI:74269"/>
        <dbReference type="EC" id="2.1.1.228"/>
    </reaction>
</comment>
<evidence type="ECO:0000313" key="19">
    <source>
        <dbReference type="EMBL" id="RMA64929.1"/>
    </source>
</evidence>
<organism evidence="19 20">
    <name type="scientific">Ulvibacter antarcticus</name>
    <dbReference type="NCBI Taxonomy" id="442714"/>
    <lineage>
        <taxon>Bacteria</taxon>
        <taxon>Pseudomonadati</taxon>
        <taxon>Bacteroidota</taxon>
        <taxon>Flavobacteriia</taxon>
        <taxon>Flavobacteriales</taxon>
        <taxon>Flavobacteriaceae</taxon>
        <taxon>Ulvibacter</taxon>
    </lineage>
</organism>
<evidence type="ECO:0000256" key="1">
    <source>
        <dbReference type="ARBA" id="ARBA00002634"/>
    </source>
</evidence>
<comment type="subunit">
    <text evidence="4 15 17">Homodimer.</text>
</comment>
<dbReference type="InterPro" id="IPR016009">
    <property type="entry name" value="tRNA_MeTrfase_TRMD/TRM10"/>
</dbReference>